<keyword evidence="2" id="KW-1133">Transmembrane helix</keyword>
<dbReference type="AlphaFoldDB" id="A0A4R7BXL0"/>
<proteinExistence type="predicted"/>
<name>A0A4R7BXL0_9HYPH</name>
<gene>
    <name evidence="3" type="ORF">EV668_3422</name>
</gene>
<keyword evidence="2" id="KW-0812">Transmembrane</keyword>
<evidence type="ECO:0000313" key="3">
    <source>
        <dbReference type="EMBL" id="TDR88937.1"/>
    </source>
</evidence>
<dbReference type="RefSeq" id="WP_133772249.1">
    <property type="nucleotide sequence ID" value="NZ_SNZR01000014.1"/>
</dbReference>
<feature type="compositionally biased region" description="Basic and acidic residues" evidence="1">
    <location>
        <begin position="100"/>
        <end position="109"/>
    </location>
</feature>
<protein>
    <submittedName>
        <fullName evidence="3">Uncharacterized protein</fullName>
    </submittedName>
</protein>
<evidence type="ECO:0000313" key="4">
    <source>
        <dbReference type="Proteomes" id="UP000295122"/>
    </source>
</evidence>
<evidence type="ECO:0000256" key="2">
    <source>
        <dbReference type="SAM" id="Phobius"/>
    </source>
</evidence>
<sequence>MVVLLCMLSLAMMATGLYATYLGSTIIQVERGWTMVIAGSVVATGGTLLLGAALLAQRLGRIRYEIVGLRDRLASIGEMTAEQLALEQMAAEDDEEPEPEPVRKSKPEPSADLGLRPAFQPAAEPPAPKPPAAPRPPEAERVVVGQYESGGNAYTMFSDGSIDASTPAGLRRFASLEELRSFVSSGGERGS</sequence>
<feature type="transmembrane region" description="Helical" evidence="2">
    <location>
        <begin position="35"/>
        <end position="56"/>
    </location>
</feature>
<dbReference type="Proteomes" id="UP000295122">
    <property type="component" value="Unassembled WGS sequence"/>
</dbReference>
<dbReference type="OrthoDB" id="8455715at2"/>
<keyword evidence="4" id="KW-1185">Reference proteome</keyword>
<keyword evidence="2" id="KW-0472">Membrane</keyword>
<dbReference type="EMBL" id="SNZR01000014">
    <property type="protein sequence ID" value="TDR88937.1"/>
    <property type="molecule type" value="Genomic_DNA"/>
</dbReference>
<comment type="caution">
    <text evidence="3">The sequence shown here is derived from an EMBL/GenBank/DDBJ whole genome shotgun (WGS) entry which is preliminary data.</text>
</comment>
<reference evidence="3 4" key="1">
    <citation type="submission" date="2019-03" db="EMBL/GenBank/DDBJ databases">
        <title>Genomic Encyclopedia of Type Strains, Phase IV (KMG-IV): sequencing the most valuable type-strain genomes for metagenomic binning, comparative biology and taxonomic classification.</title>
        <authorList>
            <person name="Goeker M."/>
        </authorList>
    </citation>
    <scope>NUCLEOTIDE SEQUENCE [LARGE SCALE GENOMIC DNA]</scope>
    <source>
        <strain evidence="3 4">DSM 25903</strain>
    </source>
</reference>
<organism evidence="3 4">
    <name type="scientific">Enterovirga rhinocerotis</name>
    <dbReference type="NCBI Taxonomy" id="1339210"/>
    <lineage>
        <taxon>Bacteria</taxon>
        <taxon>Pseudomonadati</taxon>
        <taxon>Pseudomonadota</taxon>
        <taxon>Alphaproteobacteria</taxon>
        <taxon>Hyphomicrobiales</taxon>
        <taxon>Methylobacteriaceae</taxon>
        <taxon>Enterovirga</taxon>
    </lineage>
</organism>
<evidence type="ECO:0000256" key="1">
    <source>
        <dbReference type="SAM" id="MobiDB-lite"/>
    </source>
</evidence>
<feature type="compositionally biased region" description="Pro residues" evidence="1">
    <location>
        <begin position="123"/>
        <end position="136"/>
    </location>
</feature>
<feature type="region of interest" description="Disordered" evidence="1">
    <location>
        <begin position="88"/>
        <end position="142"/>
    </location>
</feature>
<feature type="compositionally biased region" description="Acidic residues" evidence="1">
    <location>
        <begin position="90"/>
        <end position="99"/>
    </location>
</feature>
<accession>A0A4R7BXL0</accession>